<dbReference type="PANTHER" id="PTHR21600:SF35">
    <property type="entry name" value="PSEUDOURIDINE SYNTHASE"/>
    <property type="match status" value="1"/>
</dbReference>
<dbReference type="PANTHER" id="PTHR21600">
    <property type="entry name" value="MITOCHONDRIAL RNA PSEUDOURIDINE SYNTHASE"/>
    <property type="match status" value="1"/>
</dbReference>
<gene>
    <name evidence="7" type="ORF">IAA55_01745</name>
</gene>
<feature type="region of interest" description="Disordered" evidence="5">
    <location>
        <begin position="169"/>
        <end position="198"/>
    </location>
</feature>
<feature type="domain" description="Pseudouridine synthase RsuA/RluA-like" evidence="6">
    <location>
        <begin position="89"/>
        <end position="164"/>
    </location>
</feature>
<dbReference type="Proteomes" id="UP000823912">
    <property type="component" value="Unassembled WGS sequence"/>
</dbReference>
<dbReference type="Pfam" id="PF00849">
    <property type="entry name" value="PseudoU_synth_2"/>
    <property type="match status" value="2"/>
</dbReference>
<dbReference type="EMBL" id="DVHM01000031">
    <property type="protein sequence ID" value="HIR69985.1"/>
    <property type="molecule type" value="Genomic_DNA"/>
</dbReference>
<evidence type="ECO:0000256" key="4">
    <source>
        <dbReference type="PROSITE-ProRule" id="PRU00182"/>
    </source>
</evidence>
<dbReference type="InterPro" id="IPR020103">
    <property type="entry name" value="PsdUridine_synth_cat_dom_sf"/>
</dbReference>
<protein>
    <recommendedName>
        <fullName evidence="2">RNA pseudouridylate synthase</fullName>
    </recommendedName>
    <alternativeName>
        <fullName evidence="3">RNA-uridine isomerase</fullName>
    </alternativeName>
</protein>
<dbReference type="GO" id="GO:0140098">
    <property type="term" value="F:catalytic activity, acting on RNA"/>
    <property type="evidence" value="ECO:0007669"/>
    <property type="project" value="UniProtKB-ARBA"/>
</dbReference>
<dbReference type="InterPro" id="IPR050188">
    <property type="entry name" value="RluA_PseudoU_synthase"/>
</dbReference>
<dbReference type="Gene3D" id="3.30.2350.10">
    <property type="entry name" value="Pseudouridine synthase"/>
    <property type="match status" value="1"/>
</dbReference>
<dbReference type="AlphaFoldDB" id="A0A9D1E7U6"/>
<sequence length="359" mass="40077">MERVITYTVDNPLPRQKVRGFLKLKHYSTHSLKRLRDQPESILVNGEPVFLNHMLRPGDVITVRIREEASSDQILPVCLPVDILYEDEDLMIINKAAGMPVHPSQNNRDNTLGNALAWYFGQRNQSFVYRCVNRLDRDTSGLTIVAKHMVSGGILAAMTAEKTLRENRTVTGDRENDAGGQAAAMKKRGGGSRETGTGEERILSVRREYLAIAEGEMPPGEGIIDAPIGRVEGSCLMRRVDEENGERAVTRYRVLGTGGGCSLVSLELLTGRTHQIRVHMAHLGFPLIGDYLYNPKNTRMNRQALHACRLRFCHPITGEPMDFLAPLPEDMRRALEELGIDILPKLCNTNPTEGNMIGR</sequence>
<reference evidence="7" key="1">
    <citation type="submission" date="2020-10" db="EMBL/GenBank/DDBJ databases">
        <authorList>
            <person name="Gilroy R."/>
        </authorList>
    </citation>
    <scope>NUCLEOTIDE SEQUENCE</scope>
    <source>
        <strain evidence="7">ChiSjej5B23-6657</strain>
    </source>
</reference>
<evidence type="ECO:0000256" key="1">
    <source>
        <dbReference type="ARBA" id="ARBA00000073"/>
    </source>
</evidence>
<comment type="catalytic activity">
    <reaction evidence="1">
        <text>a uridine in RNA = a pseudouridine in RNA</text>
        <dbReference type="Rhea" id="RHEA:48348"/>
        <dbReference type="Rhea" id="RHEA-COMP:12068"/>
        <dbReference type="Rhea" id="RHEA-COMP:12069"/>
        <dbReference type="ChEBI" id="CHEBI:65314"/>
        <dbReference type="ChEBI" id="CHEBI:65315"/>
    </reaction>
</comment>
<proteinExistence type="predicted"/>
<evidence type="ECO:0000259" key="6">
    <source>
        <dbReference type="Pfam" id="PF00849"/>
    </source>
</evidence>
<dbReference type="SUPFAM" id="SSF55120">
    <property type="entry name" value="Pseudouridine synthase"/>
    <property type="match status" value="1"/>
</dbReference>
<dbReference type="GO" id="GO:0000455">
    <property type="term" value="P:enzyme-directed rRNA pseudouridine synthesis"/>
    <property type="evidence" value="ECO:0007669"/>
    <property type="project" value="TreeGrafter"/>
</dbReference>
<comment type="caution">
    <text evidence="7">The sequence shown here is derived from an EMBL/GenBank/DDBJ whole genome shotgun (WGS) entry which is preliminary data.</text>
</comment>
<dbReference type="CDD" id="cd02869">
    <property type="entry name" value="PseudoU_synth_RluA_like"/>
    <property type="match status" value="1"/>
</dbReference>
<evidence type="ECO:0000313" key="8">
    <source>
        <dbReference type="Proteomes" id="UP000823912"/>
    </source>
</evidence>
<feature type="domain" description="Pseudouridine synthase RsuA/RluA-like" evidence="6">
    <location>
        <begin position="204"/>
        <end position="282"/>
    </location>
</feature>
<accession>A0A9D1E7U6</accession>
<reference evidence="7" key="2">
    <citation type="journal article" date="2021" name="PeerJ">
        <title>Extensive microbial diversity within the chicken gut microbiome revealed by metagenomics and culture.</title>
        <authorList>
            <person name="Gilroy R."/>
            <person name="Ravi A."/>
            <person name="Getino M."/>
            <person name="Pursley I."/>
            <person name="Horton D.L."/>
            <person name="Alikhan N.F."/>
            <person name="Baker D."/>
            <person name="Gharbi K."/>
            <person name="Hall N."/>
            <person name="Watson M."/>
            <person name="Adriaenssens E.M."/>
            <person name="Foster-Nyarko E."/>
            <person name="Jarju S."/>
            <person name="Secka A."/>
            <person name="Antonio M."/>
            <person name="Oren A."/>
            <person name="Chaudhuri R.R."/>
            <person name="La Ragione R."/>
            <person name="Hildebrand F."/>
            <person name="Pallen M.J."/>
        </authorList>
    </citation>
    <scope>NUCLEOTIDE SEQUENCE</scope>
    <source>
        <strain evidence="7">ChiSjej5B23-6657</strain>
    </source>
</reference>
<organism evidence="7 8">
    <name type="scientific">Candidatus Pullilachnospira gallistercoris</name>
    <dbReference type="NCBI Taxonomy" id="2840911"/>
    <lineage>
        <taxon>Bacteria</taxon>
        <taxon>Bacillati</taxon>
        <taxon>Bacillota</taxon>
        <taxon>Clostridia</taxon>
        <taxon>Lachnospirales</taxon>
        <taxon>Lachnospiraceae</taxon>
        <taxon>Lachnospiraceae incertae sedis</taxon>
        <taxon>Candidatus Pullilachnospira</taxon>
    </lineage>
</organism>
<evidence type="ECO:0000256" key="3">
    <source>
        <dbReference type="ARBA" id="ARBA00033164"/>
    </source>
</evidence>
<evidence type="ECO:0000256" key="2">
    <source>
        <dbReference type="ARBA" id="ARBA00031870"/>
    </source>
</evidence>
<dbReference type="PROSITE" id="PS50889">
    <property type="entry name" value="S4"/>
    <property type="match status" value="1"/>
</dbReference>
<evidence type="ECO:0000313" key="7">
    <source>
        <dbReference type="EMBL" id="HIR69985.1"/>
    </source>
</evidence>
<name>A0A9D1E7U6_9FIRM</name>
<dbReference type="InterPro" id="IPR006145">
    <property type="entry name" value="PsdUridine_synth_RsuA/RluA"/>
</dbReference>
<dbReference type="GO" id="GO:0003723">
    <property type="term" value="F:RNA binding"/>
    <property type="evidence" value="ECO:0007669"/>
    <property type="project" value="UniProtKB-KW"/>
</dbReference>
<keyword evidence="4" id="KW-0694">RNA-binding</keyword>
<dbReference type="GO" id="GO:0009982">
    <property type="term" value="F:pseudouridine synthase activity"/>
    <property type="evidence" value="ECO:0007669"/>
    <property type="project" value="InterPro"/>
</dbReference>
<dbReference type="CDD" id="cd00165">
    <property type="entry name" value="S4"/>
    <property type="match status" value="1"/>
</dbReference>
<evidence type="ECO:0000256" key="5">
    <source>
        <dbReference type="SAM" id="MobiDB-lite"/>
    </source>
</evidence>